<gene>
    <name evidence="2" type="ORF">SAMN04488042_11437</name>
</gene>
<feature type="chain" id="PRO_5011584124" description="TRAP transporter solute receptor, TAXI family" evidence="1">
    <location>
        <begin position="23"/>
        <end position="312"/>
    </location>
</feature>
<dbReference type="InterPro" id="IPR011852">
    <property type="entry name" value="TRAP_TAXI"/>
</dbReference>
<keyword evidence="1" id="KW-0732">Signal</keyword>
<dbReference type="PANTHER" id="PTHR42941">
    <property type="entry name" value="SLL1037 PROTEIN"/>
    <property type="match status" value="1"/>
</dbReference>
<dbReference type="EMBL" id="FOTQ01000014">
    <property type="protein sequence ID" value="SFM72929.1"/>
    <property type="molecule type" value="Genomic_DNA"/>
</dbReference>
<protein>
    <recommendedName>
        <fullName evidence="4">TRAP transporter solute receptor, TAXI family</fullName>
    </recommendedName>
</protein>
<feature type="signal peptide" evidence="1">
    <location>
        <begin position="1"/>
        <end position="22"/>
    </location>
</feature>
<dbReference type="STRING" id="254406.SAMN04488042_11437"/>
<dbReference type="Proteomes" id="UP000199144">
    <property type="component" value="Unassembled WGS sequence"/>
</dbReference>
<dbReference type="SUPFAM" id="SSF53850">
    <property type="entry name" value="Periplasmic binding protein-like II"/>
    <property type="match status" value="1"/>
</dbReference>
<keyword evidence="3" id="KW-1185">Reference proteome</keyword>
<evidence type="ECO:0000313" key="2">
    <source>
        <dbReference type="EMBL" id="SFM72929.1"/>
    </source>
</evidence>
<organism evidence="2 3">
    <name type="scientific">Shimia aestuarii</name>
    <dbReference type="NCBI Taxonomy" id="254406"/>
    <lineage>
        <taxon>Bacteria</taxon>
        <taxon>Pseudomonadati</taxon>
        <taxon>Pseudomonadota</taxon>
        <taxon>Alphaproteobacteria</taxon>
        <taxon>Rhodobacterales</taxon>
        <taxon>Roseobacteraceae</taxon>
    </lineage>
</organism>
<sequence length="312" mass="32891">MKLIKSIAVATAFTAASTGAQAEDLVFLTGSQGGTWFPMGAAMSSQITERQPDLSIQVRPGASLSNVVAVETGQAQLALGSSISTVDAINGVGSFDTAVTNVCNIAKLYQFIVQVVAVDMEMDSPADFEGRAMSVNPRGNASEVTAQMVLGTFGVTYDDLSKVNFAAMSDQANMMKDGQVDGFIQTTTVPAGVVMDIAASRDVKLLPIPEENVAALTAQNAGFRPYVIPAGSYPFQDEDVPTAAFGTHIMTGCDQDEELIYNITKDLAETMSEVAVSVAALKEVDVAQMAEDIGVPLHPGAERYYREVGVLQ</sequence>
<dbReference type="NCBIfam" id="TIGR02122">
    <property type="entry name" value="TRAP_TAXI"/>
    <property type="match status" value="1"/>
</dbReference>
<dbReference type="Gene3D" id="3.40.190.10">
    <property type="entry name" value="Periplasmic binding protein-like II"/>
    <property type="match status" value="2"/>
</dbReference>
<name>A0A1I4T8A4_9RHOB</name>
<dbReference type="RefSeq" id="WP_093096866.1">
    <property type="nucleotide sequence ID" value="NZ_FOTQ01000014.1"/>
</dbReference>
<evidence type="ECO:0000256" key="1">
    <source>
        <dbReference type="SAM" id="SignalP"/>
    </source>
</evidence>
<evidence type="ECO:0000313" key="3">
    <source>
        <dbReference type="Proteomes" id="UP000199144"/>
    </source>
</evidence>
<dbReference type="OrthoDB" id="9776669at2"/>
<reference evidence="2 3" key="1">
    <citation type="submission" date="2016-10" db="EMBL/GenBank/DDBJ databases">
        <authorList>
            <person name="de Groot N.N."/>
        </authorList>
    </citation>
    <scope>NUCLEOTIDE SEQUENCE [LARGE SCALE GENOMIC DNA]</scope>
    <source>
        <strain evidence="2 3">DSM 15283</strain>
    </source>
</reference>
<proteinExistence type="predicted"/>
<dbReference type="AlphaFoldDB" id="A0A1I4T8A4"/>
<dbReference type="Pfam" id="PF16868">
    <property type="entry name" value="NMT1_3"/>
    <property type="match status" value="1"/>
</dbReference>
<accession>A0A1I4T8A4</accession>
<dbReference type="PANTHER" id="PTHR42941:SF1">
    <property type="entry name" value="SLL1037 PROTEIN"/>
    <property type="match status" value="1"/>
</dbReference>
<evidence type="ECO:0008006" key="4">
    <source>
        <dbReference type="Google" id="ProtNLM"/>
    </source>
</evidence>
<dbReference type="CDD" id="cd13520">
    <property type="entry name" value="PBP2_TAXI_TRAP"/>
    <property type="match status" value="1"/>
</dbReference>